<gene>
    <name evidence="1" type="ORF">M0R45_006412</name>
</gene>
<sequence>MSGTAAVWQEIGVWVRASWSEWSRKWWGGGGVDGSGIWALWRMENSLGRVTPLGKWQRSLVNGAGWVRVRRCRDGVNCG</sequence>
<keyword evidence="2" id="KW-1185">Reference proteome</keyword>
<accession>A0AAW1YQX8</accession>
<proteinExistence type="predicted"/>
<reference evidence="1 2" key="1">
    <citation type="journal article" date="2023" name="G3 (Bethesda)">
        <title>A chromosome-length genome assembly and annotation of blackberry (Rubus argutus, cv. 'Hillquist').</title>
        <authorList>
            <person name="Bruna T."/>
            <person name="Aryal R."/>
            <person name="Dudchenko O."/>
            <person name="Sargent D.J."/>
            <person name="Mead D."/>
            <person name="Buti M."/>
            <person name="Cavallini A."/>
            <person name="Hytonen T."/>
            <person name="Andres J."/>
            <person name="Pham M."/>
            <person name="Weisz D."/>
            <person name="Mascagni F."/>
            <person name="Usai G."/>
            <person name="Natali L."/>
            <person name="Bassil N."/>
            <person name="Fernandez G.E."/>
            <person name="Lomsadze A."/>
            <person name="Armour M."/>
            <person name="Olukolu B."/>
            <person name="Poorten T."/>
            <person name="Britton C."/>
            <person name="Davik J."/>
            <person name="Ashrafi H."/>
            <person name="Aiden E.L."/>
            <person name="Borodovsky M."/>
            <person name="Worthington M."/>
        </authorList>
    </citation>
    <scope>NUCLEOTIDE SEQUENCE [LARGE SCALE GENOMIC DNA]</scope>
    <source>
        <strain evidence="1">PI 553951</strain>
    </source>
</reference>
<dbReference type="AlphaFoldDB" id="A0AAW1YQX8"/>
<organism evidence="1 2">
    <name type="scientific">Rubus argutus</name>
    <name type="common">Southern blackberry</name>
    <dbReference type="NCBI Taxonomy" id="59490"/>
    <lineage>
        <taxon>Eukaryota</taxon>
        <taxon>Viridiplantae</taxon>
        <taxon>Streptophyta</taxon>
        <taxon>Embryophyta</taxon>
        <taxon>Tracheophyta</taxon>
        <taxon>Spermatophyta</taxon>
        <taxon>Magnoliopsida</taxon>
        <taxon>eudicotyledons</taxon>
        <taxon>Gunneridae</taxon>
        <taxon>Pentapetalae</taxon>
        <taxon>rosids</taxon>
        <taxon>fabids</taxon>
        <taxon>Rosales</taxon>
        <taxon>Rosaceae</taxon>
        <taxon>Rosoideae</taxon>
        <taxon>Rosoideae incertae sedis</taxon>
        <taxon>Rubus</taxon>
    </lineage>
</organism>
<dbReference type="Proteomes" id="UP001457282">
    <property type="component" value="Unassembled WGS sequence"/>
</dbReference>
<comment type="caution">
    <text evidence="1">The sequence shown here is derived from an EMBL/GenBank/DDBJ whole genome shotgun (WGS) entry which is preliminary data.</text>
</comment>
<evidence type="ECO:0000313" key="2">
    <source>
        <dbReference type="Proteomes" id="UP001457282"/>
    </source>
</evidence>
<dbReference type="EMBL" id="JBEDUW010000001">
    <property type="protein sequence ID" value="KAK9950948.1"/>
    <property type="molecule type" value="Genomic_DNA"/>
</dbReference>
<name>A0AAW1YQX8_RUBAR</name>
<evidence type="ECO:0000313" key="1">
    <source>
        <dbReference type="EMBL" id="KAK9950948.1"/>
    </source>
</evidence>
<protein>
    <submittedName>
        <fullName evidence="1">Uncharacterized protein</fullName>
    </submittedName>
</protein>